<dbReference type="Pfam" id="PF02706">
    <property type="entry name" value="Wzz"/>
    <property type="match status" value="1"/>
</dbReference>
<dbReference type="GO" id="GO:0004715">
    <property type="term" value="F:non-membrane spanning protein tyrosine kinase activity"/>
    <property type="evidence" value="ECO:0007669"/>
    <property type="project" value="UniProtKB-EC"/>
</dbReference>
<evidence type="ECO:0000256" key="9">
    <source>
        <dbReference type="ARBA" id="ARBA00022692"/>
    </source>
</evidence>
<keyword evidence="10" id="KW-0547">Nucleotide-binding</keyword>
<dbReference type="EMBL" id="JBHSRF010000083">
    <property type="protein sequence ID" value="MFC6086333.1"/>
    <property type="molecule type" value="Genomic_DNA"/>
</dbReference>
<dbReference type="CDD" id="cd05387">
    <property type="entry name" value="BY-kinase"/>
    <property type="match status" value="1"/>
</dbReference>
<keyword evidence="6" id="KW-1003">Cell membrane</keyword>
<accession>A0ABW1NTL5</accession>
<evidence type="ECO:0000256" key="8">
    <source>
        <dbReference type="ARBA" id="ARBA00022679"/>
    </source>
</evidence>
<dbReference type="InterPro" id="IPR027417">
    <property type="entry name" value="P-loop_NTPase"/>
</dbReference>
<gene>
    <name evidence="20" type="ORF">ACFP1K_34545</name>
</gene>
<feature type="domain" description="AAA" evidence="19">
    <location>
        <begin position="272"/>
        <end position="398"/>
    </location>
</feature>
<dbReference type="InterPro" id="IPR025669">
    <property type="entry name" value="AAA_dom"/>
</dbReference>
<reference evidence="21" key="1">
    <citation type="journal article" date="2019" name="Int. J. Syst. Evol. Microbiol.">
        <title>The Global Catalogue of Microorganisms (GCM) 10K type strain sequencing project: providing services to taxonomists for standard genome sequencing and annotation.</title>
        <authorList>
            <consortium name="The Broad Institute Genomics Platform"/>
            <consortium name="The Broad Institute Genome Sequencing Center for Infectious Disease"/>
            <person name="Wu L."/>
            <person name="Ma J."/>
        </authorList>
    </citation>
    <scope>NUCLEOTIDE SEQUENCE [LARGE SCALE GENOMIC DNA]</scope>
    <source>
        <strain evidence="21">JCM 30346</strain>
    </source>
</reference>
<comment type="similarity">
    <text evidence="2">Belongs to the CpsC/CapA family.</text>
</comment>
<comment type="caution">
    <text evidence="20">The sequence shown here is derived from an EMBL/GenBank/DDBJ whole genome shotgun (WGS) entry which is preliminary data.</text>
</comment>
<dbReference type="NCBIfam" id="TIGR01007">
    <property type="entry name" value="eps_fam"/>
    <property type="match status" value="1"/>
</dbReference>
<dbReference type="Proteomes" id="UP001596137">
    <property type="component" value="Unassembled WGS sequence"/>
</dbReference>
<keyword evidence="15" id="KW-0829">Tyrosine-protein kinase</keyword>
<evidence type="ECO:0000313" key="21">
    <source>
        <dbReference type="Proteomes" id="UP001596137"/>
    </source>
</evidence>
<keyword evidence="7" id="KW-0997">Cell inner membrane</keyword>
<dbReference type="InterPro" id="IPR003856">
    <property type="entry name" value="LPS_length_determ_N"/>
</dbReference>
<evidence type="ECO:0000256" key="13">
    <source>
        <dbReference type="ARBA" id="ARBA00022989"/>
    </source>
</evidence>
<evidence type="ECO:0000256" key="4">
    <source>
        <dbReference type="ARBA" id="ARBA00008883"/>
    </source>
</evidence>
<evidence type="ECO:0000256" key="5">
    <source>
        <dbReference type="ARBA" id="ARBA00011903"/>
    </source>
</evidence>
<keyword evidence="9" id="KW-0812">Transmembrane</keyword>
<evidence type="ECO:0000256" key="10">
    <source>
        <dbReference type="ARBA" id="ARBA00022741"/>
    </source>
</evidence>
<keyword evidence="17" id="KW-0732">Signal</keyword>
<comment type="similarity">
    <text evidence="3">Belongs to the CpsD/CapB family.</text>
</comment>
<evidence type="ECO:0000256" key="7">
    <source>
        <dbReference type="ARBA" id="ARBA00022519"/>
    </source>
</evidence>
<evidence type="ECO:0000256" key="16">
    <source>
        <dbReference type="ARBA" id="ARBA00051245"/>
    </source>
</evidence>
<evidence type="ECO:0000256" key="2">
    <source>
        <dbReference type="ARBA" id="ARBA00006683"/>
    </source>
</evidence>
<keyword evidence="13" id="KW-1133">Transmembrane helix</keyword>
<keyword evidence="12" id="KW-0067">ATP-binding</keyword>
<keyword evidence="8 20" id="KW-0808">Transferase</keyword>
<evidence type="ECO:0000256" key="1">
    <source>
        <dbReference type="ARBA" id="ARBA00004429"/>
    </source>
</evidence>
<evidence type="ECO:0000256" key="14">
    <source>
        <dbReference type="ARBA" id="ARBA00023136"/>
    </source>
</evidence>
<name>A0ABW1NTL5_9ACTN</name>
<dbReference type="RefSeq" id="WP_380761417.1">
    <property type="nucleotide sequence ID" value="NZ_JBHSRF010000083.1"/>
</dbReference>
<evidence type="ECO:0000256" key="11">
    <source>
        <dbReference type="ARBA" id="ARBA00022777"/>
    </source>
</evidence>
<evidence type="ECO:0000256" key="6">
    <source>
        <dbReference type="ARBA" id="ARBA00022475"/>
    </source>
</evidence>
<evidence type="ECO:0000259" key="18">
    <source>
        <dbReference type="Pfam" id="PF02706"/>
    </source>
</evidence>
<evidence type="ECO:0000256" key="3">
    <source>
        <dbReference type="ARBA" id="ARBA00007316"/>
    </source>
</evidence>
<comment type="subcellular location">
    <subcellularLocation>
        <location evidence="1">Cell inner membrane</location>
        <topology evidence="1">Multi-pass membrane protein</topology>
    </subcellularLocation>
</comment>
<protein>
    <recommendedName>
        <fullName evidence="5">non-specific protein-tyrosine kinase</fullName>
        <ecNumber evidence="5">2.7.10.2</ecNumber>
    </recommendedName>
</protein>
<dbReference type="InterPro" id="IPR050445">
    <property type="entry name" value="Bact_polysacc_biosynth/exp"/>
</dbReference>
<evidence type="ECO:0000313" key="20">
    <source>
        <dbReference type="EMBL" id="MFC6086333.1"/>
    </source>
</evidence>
<dbReference type="Gene3D" id="3.40.50.300">
    <property type="entry name" value="P-loop containing nucleotide triphosphate hydrolases"/>
    <property type="match status" value="1"/>
</dbReference>
<keyword evidence="14" id="KW-0472">Membrane</keyword>
<dbReference type="EC" id="2.7.10.2" evidence="5"/>
<comment type="catalytic activity">
    <reaction evidence="16">
        <text>L-tyrosyl-[protein] + ATP = O-phospho-L-tyrosyl-[protein] + ADP + H(+)</text>
        <dbReference type="Rhea" id="RHEA:10596"/>
        <dbReference type="Rhea" id="RHEA-COMP:10136"/>
        <dbReference type="Rhea" id="RHEA-COMP:20101"/>
        <dbReference type="ChEBI" id="CHEBI:15378"/>
        <dbReference type="ChEBI" id="CHEBI:30616"/>
        <dbReference type="ChEBI" id="CHEBI:46858"/>
        <dbReference type="ChEBI" id="CHEBI:61978"/>
        <dbReference type="ChEBI" id="CHEBI:456216"/>
        <dbReference type="EC" id="2.7.10.2"/>
    </reaction>
</comment>
<dbReference type="PANTHER" id="PTHR32309">
    <property type="entry name" value="TYROSINE-PROTEIN KINASE"/>
    <property type="match status" value="1"/>
</dbReference>
<feature type="signal peptide" evidence="17">
    <location>
        <begin position="1"/>
        <end position="33"/>
    </location>
</feature>
<dbReference type="InterPro" id="IPR005702">
    <property type="entry name" value="Wzc-like_C"/>
</dbReference>
<keyword evidence="21" id="KW-1185">Reference proteome</keyword>
<feature type="chain" id="PRO_5047225918" description="non-specific protein-tyrosine kinase" evidence="17">
    <location>
        <begin position="34"/>
        <end position="461"/>
    </location>
</feature>
<dbReference type="SUPFAM" id="SSF52540">
    <property type="entry name" value="P-loop containing nucleoside triphosphate hydrolases"/>
    <property type="match status" value="1"/>
</dbReference>
<dbReference type="Pfam" id="PF13614">
    <property type="entry name" value="AAA_31"/>
    <property type="match status" value="1"/>
</dbReference>
<feature type="domain" description="Polysaccharide chain length determinant N-terminal" evidence="18">
    <location>
        <begin position="1"/>
        <end position="84"/>
    </location>
</feature>
<evidence type="ECO:0000259" key="19">
    <source>
        <dbReference type="Pfam" id="PF13614"/>
    </source>
</evidence>
<dbReference type="PANTHER" id="PTHR32309:SF13">
    <property type="entry name" value="FERRIC ENTEROBACTIN TRANSPORT PROTEIN FEPE"/>
    <property type="match status" value="1"/>
</dbReference>
<proteinExistence type="inferred from homology"/>
<organism evidence="20 21">
    <name type="scientific">Sphaerisporangium aureirubrum</name>
    <dbReference type="NCBI Taxonomy" id="1544736"/>
    <lineage>
        <taxon>Bacteria</taxon>
        <taxon>Bacillati</taxon>
        <taxon>Actinomycetota</taxon>
        <taxon>Actinomycetes</taxon>
        <taxon>Streptosporangiales</taxon>
        <taxon>Streptosporangiaceae</taxon>
        <taxon>Sphaerisporangium</taxon>
    </lineage>
</organism>
<evidence type="ECO:0000256" key="12">
    <source>
        <dbReference type="ARBA" id="ARBA00022840"/>
    </source>
</evidence>
<sequence length="461" mass="49763">MDLLYYVRLARKNWKIFPIMLVLAVGASLAVTASTPPTYAATVSMLVSAHDKEASPTTAYQAVLLSQQRVKSYASLLTSHRVLRLITRDDDELRRLESSVSAESVPDTVILRATVADRDPVRAARLANALAAKFTSLIAEIERPAEGGPATVKVTVVDQAPVPESPVTPRPMLNTAVAILIALLLTGIWLVARDLLDTTVKTTETLQELAGCPALGVIGYEKNARRQPLILQYGSRSSRAEAFRVLRTNLQFIDVDRKPKSLVVTSCLPEEGKTSVAANLAIAFKQAKWRVILVDADLRRPRVASYLGIEGAAGLTDVLIGDAELADVTQTWSEHRLAVLPSGQIPVNPSELLASQAMRALVKRLTGQYDLVIIDTSPLLPVTDAAALAACCDDVLFVTRFGKTRRENIVRAGELLASVNAHIVGTVLNFVPPKSAKVYGYGDDTGYEADVKSQRAPLVGV</sequence>
<keyword evidence="11" id="KW-0418">Kinase</keyword>
<evidence type="ECO:0000256" key="15">
    <source>
        <dbReference type="ARBA" id="ARBA00023137"/>
    </source>
</evidence>
<evidence type="ECO:0000256" key="17">
    <source>
        <dbReference type="SAM" id="SignalP"/>
    </source>
</evidence>
<comment type="similarity">
    <text evidence="4">Belongs to the etk/wzc family.</text>
</comment>